<evidence type="ECO:0000313" key="10">
    <source>
        <dbReference type="EMBL" id="GMH77009.1"/>
    </source>
</evidence>
<evidence type="ECO:0000313" key="11">
    <source>
        <dbReference type="Proteomes" id="UP001165082"/>
    </source>
</evidence>
<keyword evidence="7" id="KW-0812">Transmembrane</keyword>
<proteinExistence type="inferred from homology"/>
<feature type="transmembrane region" description="Helical" evidence="7">
    <location>
        <begin position="791"/>
        <end position="815"/>
    </location>
</feature>
<dbReference type="PANTHER" id="PTHR30620">
    <property type="entry name" value="PERIPLASMIC BETA-GLUCOSIDASE-RELATED"/>
    <property type="match status" value="1"/>
</dbReference>
<comment type="similarity">
    <text evidence="2">Belongs to the glycosyl hydrolase 3 family.</text>
</comment>
<comment type="catalytic activity">
    <reaction evidence="1">
        <text>Hydrolysis of terminal, non-reducing beta-D-glucosyl residues with release of beta-D-glucose.</text>
        <dbReference type="EC" id="3.2.1.21"/>
    </reaction>
</comment>
<evidence type="ECO:0000256" key="2">
    <source>
        <dbReference type="ARBA" id="ARBA00005336"/>
    </source>
</evidence>
<evidence type="ECO:0000256" key="4">
    <source>
        <dbReference type="ARBA" id="ARBA00022729"/>
    </source>
</evidence>
<dbReference type="Gene3D" id="3.40.50.1700">
    <property type="entry name" value="Glycoside hydrolase family 3 C-terminal domain"/>
    <property type="match status" value="1"/>
</dbReference>
<evidence type="ECO:0000256" key="7">
    <source>
        <dbReference type="SAM" id="Phobius"/>
    </source>
</evidence>
<keyword evidence="5" id="KW-0378">Hydrolase</keyword>
<keyword evidence="7" id="KW-0472">Membrane</keyword>
<evidence type="ECO:0000259" key="9">
    <source>
        <dbReference type="Pfam" id="PF01915"/>
    </source>
</evidence>
<protein>
    <recommendedName>
        <fullName evidence="3">beta-glucosidase</fullName>
        <ecNumber evidence="3">3.2.1.21</ecNumber>
    </recommendedName>
</protein>
<dbReference type="Pfam" id="PF01915">
    <property type="entry name" value="Glyco_hydro_3_C"/>
    <property type="match status" value="1"/>
</dbReference>
<dbReference type="InterPro" id="IPR017853">
    <property type="entry name" value="GH"/>
</dbReference>
<dbReference type="Proteomes" id="UP001165082">
    <property type="component" value="Unassembled WGS sequence"/>
</dbReference>
<dbReference type="Pfam" id="PF00933">
    <property type="entry name" value="Glyco_hydro_3"/>
    <property type="match status" value="1"/>
</dbReference>
<dbReference type="SUPFAM" id="SSF52279">
    <property type="entry name" value="Beta-D-glucan exohydrolase, C-terminal domain"/>
    <property type="match status" value="1"/>
</dbReference>
<dbReference type="Gene3D" id="2.60.40.10">
    <property type="entry name" value="Immunoglobulins"/>
    <property type="match status" value="1"/>
</dbReference>
<dbReference type="EC" id="3.2.1.21" evidence="3"/>
<keyword evidence="7" id="KW-1133">Transmembrane helix</keyword>
<feature type="domain" description="Glycoside hydrolase family 3 N-terminal" evidence="8">
    <location>
        <begin position="31"/>
        <end position="274"/>
    </location>
</feature>
<accession>A0A9W7ASL5</accession>
<evidence type="ECO:0000256" key="1">
    <source>
        <dbReference type="ARBA" id="ARBA00000448"/>
    </source>
</evidence>
<dbReference type="InterPro" id="IPR002772">
    <property type="entry name" value="Glyco_hydro_3_C"/>
</dbReference>
<evidence type="ECO:0000256" key="3">
    <source>
        <dbReference type="ARBA" id="ARBA00012744"/>
    </source>
</evidence>
<dbReference type="InterPro" id="IPR001764">
    <property type="entry name" value="Glyco_hydro_3_N"/>
</dbReference>
<name>A0A9W7ASL5_9STRA</name>
<dbReference type="InterPro" id="IPR036962">
    <property type="entry name" value="Glyco_hydro_3_N_sf"/>
</dbReference>
<dbReference type="GO" id="GO:0008422">
    <property type="term" value="F:beta-glucosidase activity"/>
    <property type="evidence" value="ECO:0007669"/>
    <property type="project" value="UniProtKB-EC"/>
</dbReference>
<evidence type="ECO:0000259" key="8">
    <source>
        <dbReference type="Pfam" id="PF00933"/>
    </source>
</evidence>
<gene>
    <name evidence="10" type="ORF">TrRE_jg2964</name>
</gene>
<dbReference type="InterPro" id="IPR051915">
    <property type="entry name" value="Cellulose_Degrad_GH3"/>
</dbReference>
<keyword evidence="6" id="KW-0326">Glycosidase</keyword>
<dbReference type="OrthoDB" id="416222at2759"/>
<reference evidence="10" key="1">
    <citation type="submission" date="2022-07" db="EMBL/GenBank/DDBJ databases">
        <title>Genome analysis of Parmales, a sister group of diatoms, reveals the evolutionary specialization of diatoms from phago-mixotrophs to photoautotrophs.</title>
        <authorList>
            <person name="Ban H."/>
            <person name="Sato S."/>
            <person name="Yoshikawa S."/>
            <person name="Kazumasa Y."/>
            <person name="Nakamura Y."/>
            <person name="Ichinomiya M."/>
            <person name="Saitoh K."/>
            <person name="Sato N."/>
            <person name="Blanc-Mathieu R."/>
            <person name="Endo H."/>
            <person name="Kuwata A."/>
            <person name="Ogata H."/>
        </authorList>
    </citation>
    <scope>NUCLEOTIDE SEQUENCE</scope>
</reference>
<dbReference type="Gene3D" id="3.20.20.300">
    <property type="entry name" value="Glycoside hydrolase, family 3, N-terminal domain"/>
    <property type="match status" value="1"/>
</dbReference>
<evidence type="ECO:0000256" key="6">
    <source>
        <dbReference type="ARBA" id="ARBA00023295"/>
    </source>
</evidence>
<dbReference type="PRINTS" id="PR00133">
    <property type="entry name" value="GLHYDRLASE3"/>
</dbReference>
<evidence type="ECO:0000256" key="5">
    <source>
        <dbReference type="ARBA" id="ARBA00022801"/>
    </source>
</evidence>
<keyword evidence="11" id="KW-1185">Reference proteome</keyword>
<dbReference type="SUPFAM" id="SSF51445">
    <property type="entry name" value="(Trans)glycosidases"/>
    <property type="match status" value="1"/>
</dbReference>
<dbReference type="InterPro" id="IPR036881">
    <property type="entry name" value="Glyco_hydro_3_C_sf"/>
</dbReference>
<dbReference type="GO" id="GO:0009251">
    <property type="term" value="P:glucan catabolic process"/>
    <property type="evidence" value="ECO:0007669"/>
    <property type="project" value="TreeGrafter"/>
</dbReference>
<comment type="caution">
    <text evidence="10">The sequence shown here is derived from an EMBL/GenBank/DDBJ whole genome shotgun (WGS) entry which is preliminary data.</text>
</comment>
<dbReference type="PANTHER" id="PTHR30620:SF16">
    <property type="entry name" value="LYSOSOMAL BETA GLUCOSIDASE"/>
    <property type="match status" value="1"/>
</dbReference>
<dbReference type="AlphaFoldDB" id="A0A9W7ASL5"/>
<feature type="domain" description="Glycoside hydrolase family 3 C-terminal" evidence="9">
    <location>
        <begin position="310"/>
        <end position="552"/>
    </location>
</feature>
<dbReference type="EMBL" id="BRXZ01001707">
    <property type="protein sequence ID" value="GMH77009.1"/>
    <property type="molecule type" value="Genomic_DNA"/>
</dbReference>
<dbReference type="InterPro" id="IPR013783">
    <property type="entry name" value="Ig-like_fold"/>
</dbReference>
<keyword evidence="4" id="KW-0732">Signal</keyword>
<sequence length="849" mass="92472">MGQFTSASFGSLSREALAETLSIPSSLLPTFGLDSVHGANYIPSAVLYPHNLALASSFRPINAYNSGRSAAVWTNEGSQGVIKWIFSPVVGLATNPLWGRTYETFGESVNVAREFGRQALEGVESVPGVKGTLKHFVGYSNNEGRDRGYGPANIATDREWRVWNGTLDKASSVMSSYTTANGRSSVNWDEPTMRSLRRSFDGIVVTDFDEVFNSVGFHMHARSVYESVVHFLNSEVDIFMVPSDPLGFIEMGARAVEEGLVKRETLERKVEKVWKFKEAMYGVEEKEKNAPENDPAKDIEMAKRAAAESVVLLKNDNATLPMPKETGIFLTGPLADSLASLCGGWTFHWQGPNRDDEGFKTLCSNGTNFCSTIEDGLMQKFDVVETEFSSDQVADAVSLNPDAIVVAIGEEPYAEKPGDIRSLHLPTSQSELIRNLRQALPSTKIIAVFVGGRPRILDDIVDNVDAMVASFLPGPPGGEAITDVLIGRTNPAARLPVQWPKFSDGGRRTYDAYVTDLCTNSQYEVGGEGDGIPSYEYVECDVQFRFGAGLSYTEFEETFEGAKEEGMDDYQPPGFLGATFKVSPRSSVQFKVKVKNIGSAPGEHVSMAFYEPMARSTTPRKEELFSFIRTEVINPGEEVELVHTLQGDEMKFFHSSSGTHFVFEESMTSFVKIGNAGSYCRQSTGDDDGSICLPLKVVVSAETDSVCGYSCDAWKTACSKGFSSYDSCVAACRRGGEEGAPWTWDYVDCVERVAAESATSGGGCAKIQSECRDVVDENAVIDEDSLEVPQVVGGGGVLFGLGGLVVGMGLGVLGMRQASMRGDQRMVLKDFDDDDEEDFSVEMKRMGMS</sequence>
<organism evidence="10 11">
    <name type="scientific">Triparma retinervis</name>
    <dbReference type="NCBI Taxonomy" id="2557542"/>
    <lineage>
        <taxon>Eukaryota</taxon>
        <taxon>Sar</taxon>
        <taxon>Stramenopiles</taxon>
        <taxon>Ochrophyta</taxon>
        <taxon>Bolidophyceae</taxon>
        <taxon>Parmales</taxon>
        <taxon>Triparmaceae</taxon>
        <taxon>Triparma</taxon>
    </lineage>
</organism>